<comment type="similarity">
    <text evidence="5 14 16">Belongs to the RNase HII family.</text>
</comment>
<dbReference type="STRING" id="690567.2683"/>
<dbReference type="SUPFAM" id="SSF53098">
    <property type="entry name" value="Ribonuclease H-like"/>
    <property type="match status" value="1"/>
</dbReference>
<evidence type="ECO:0000256" key="1">
    <source>
        <dbReference type="ARBA" id="ARBA00000077"/>
    </source>
</evidence>
<evidence type="ECO:0000259" key="17">
    <source>
        <dbReference type="PROSITE" id="PS51975"/>
    </source>
</evidence>
<evidence type="ECO:0000313" key="18">
    <source>
        <dbReference type="EMBL" id="CFY08406.1"/>
    </source>
</evidence>
<feature type="binding site" evidence="14 15">
    <location>
        <position position="130"/>
    </location>
    <ligand>
        <name>a divalent metal cation</name>
        <dbReference type="ChEBI" id="CHEBI:60240"/>
    </ligand>
</feature>
<comment type="subcellular location">
    <subcellularLocation>
        <location evidence="4 14">Cytoplasm</location>
    </subcellularLocation>
</comment>
<evidence type="ECO:0000256" key="7">
    <source>
        <dbReference type="ARBA" id="ARBA00019179"/>
    </source>
</evidence>
<keyword evidence="8 14" id="KW-0963">Cytoplasm</keyword>
<comment type="cofactor">
    <cofactor evidence="14 15">
        <name>Mn(2+)</name>
        <dbReference type="ChEBI" id="CHEBI:29035"/>
    </cofactor>
    <cofactor evidence="14 15">
        <name>Mg(2+)</name>
        <dbReference type="ChEBI" id="CHEBI:18420"/>
    </cofactor>
    <text evidence="14 15">Manganese or magnesium. Binds 1 divalent metal ion per monomer in the absence of substrate. May bind a second metal ion after substrate binding.</text>
</comment>
<evidence type="ECO:0000256" key="5">
    <source>
        <dbReference type="ARBA" id="ARBA00007383"/>
    </source>
</evidence>
<dbReference type="PROSITE" id="PS51975">
    <property type="entry name" value="RNASE_H_2"/>
    <property type="match status" value="1"/>
</dbReference>
<dbReference type="GO" id="GO:0004523">
    <property type="term" value="F:RNA-DNA hybrid ribonuclease activity"/>
    <property type="evidence" value="ECO:0007669"/>
    <property type="project" value="UniProtKB-UniRule"/>
</dbReference>
<keyword evidence="12 14" id="KW-0378">Hydrolase</keyword>
<dbReference type="PANTHER" id="PTHR10954:SF18">
    <property type="entry name" value="RIBONUCLEASE HII"/>
    <property type="match status" value="1"/>
</dbReference>
<comment type="catalytic activity">
    <reaction evidence="1 14 15 16">
        <text>Endonucleolytic cleavage to 5'-phosphomonoester.</text>
        <dbReference type="EC" id="3.1.26.4"/>
    </reaction>
</comment>
<dbReference type="OrthoDB" id="9803420at2"/>
<keyword evidence="13 14" id="KW-0464">Manganese</keyword>
<proteinExistence type="inferred from homology"/>
<feature type="domain" description="RNase H type-2" evidence="17">
    <location>
        <begin position="32"/>
        <end position="221"/>
    </location>
</feature>
<dbReference type="GO" id="GO:0043137">
    <property type="term" value="P:DNA replication, removal of RNA primer"/>
    <property type="evidence" value="ECO:0007669"/>
    <property type="project" value="TreeGrafter"/>
</dbReference>
<dbReference type="FunFam" id="3.30.420.10:FF:000006">
    <property type="entry name" value="Ribonuclease HII"/>
    <property type="match status" value="1"/>
</dbReference>
<evidence type="ECO:0000256" key="11">
    <source>
        <dbReference type="ARBA" id="ARBA00022759"/>
    </source>
</evidence>
<dbReference type="InterPro" id="IPR024567">
    <property type="entry name" value="RNase_HII/HIII_dom"/>
</dbReference>
<comment type="function">
    <text evidence="3 14 16">Endonuclease that specifically degrades the RNA of RNA-DNA hybrids.</text>
</comment>
<feature type="binding site" evidence="14 15">
    <location>
        <position position="38"/>
    </location>
    <ligand>
        <name>a divalent metal cation</name>
        <dbReference type="ChEBI" id="CHEBI:60240"/>
    </ligand>
</feature>
<evidence type="ECO:0000256" key="6">
    <source>
        <dbReference type="ARBA" id="ARBA00012180"/>
    </source>
</evidence>
<dbReference type="NCBIfam" id="NF000594">
    <property type="entry name" value="PRK00015.1-1"/>
    <property type="match status" value="1"/>
</dbReference>
<dbReference type="EMBL" id="CGIH01000051">
    <property type="protein sequence ID" value="CFY08406.1"/>
    <property type="molecule type" value="Genomic_DNA"/>
</dbReference>
<evidence type="ECO:0000256" key="2">
    <source>
        <dbReference type="ARBA" id="ARBA00001946"/>
    </source>
</evidence>
<dbReference type="HAMAP" id="MF_00052_B">
    <property type="entry name" value="RNase_HII_B"/>
    <property type="match status" value="1"/>
</dbReference>
<dbReference type="InterPro" id="IPR012337">
    <property type="entry name" value="RNaseH-like_sf"/>
</dbReference>
<evidence type="ECO:0000256" key="10">
    <source>
        <dbReference type="ARBA" id="ARBA00022723"/>
    </source>
</evidence>
<keyword evidence="11 14" id="KW-0255">Endonuclease</keyword>
<dbReference type="GO" id="GO:0006298">
    <property type="term" value="P:mismatch repair"/>
    <property type="evidence" value="ECO:0007669"/>
    <property type="project" value="TreeGrafter"/>
</dbReference>
<keyword evidence="10 14" id="KW-0479">Metal-binding</keyword>
<evidence type="ECO:0000256" key="12">
    <source>
        <dbReference type="ARBA" id="ARBA00022801"/>
    </source>
</evidence>
<evidence type="ECO:0000256" key="4">
    <source>
        <dbReference type="ARBA" id="ARBA00004496"/>
    </source>
</evidence>
<dbReference type="GO" id="GO:0032299">
    <property type="term" value="C:ribonuclease H2 complex"/>
    <property type="evidence" value="ECO:0007669"/>
    <property type="project" value="TreeGrafter"/>
</dbReference>
<feature type="binding site" evidence="14 15">
    <location>
        <position position="39"/>
    </location>
    <ligand>
        <name>a divalent metal cation</name>
        <dbReference type="ChEBI" id="CHEBI:60240"/>
    </ligand>
</feature>
<dbReference type="InterPro" id="IPR022898">
    <property type="entry name" value="RNase_HII"/>
</dbReference>
<evidence type="ECO:0000256" key="14">
    <source>
        <dbReference type="HAMAP-Rule" id="MF_00052"/>
    </source>
</evidence>
<dbReference type="AlphaFoldDB" id="A0A0E4GC33"/>
<dbReference type="EC" id="3.1.26.4" evidence="6 14"/>
<accession>A0A0E4GC33</accession>
<dbReference type="CDD" id="cd07182">
    <property type="entry name" value="RNase_HII_bacteria_HII_like"/>
    <property type="match status" value="1"/>
</dbReference>
<evidence type="ECO:0000256" key="16">
    <source>
        <dbReference type="RuleBase" id="RU003515"/>
    </source>
</evidence>
<gene>
    <name evidence="14" type="primary">rnhB</name>
    <name evidence="18" type="ORF">2683</name>
</gene>
<name>A0A0E4GC33_9FIRM</name>
<dbReference type="PANTHER" id="PTHR10954">
    <property type="entry name" value="RIBONUCLEASE H2 SUBUNIT A"/>
    <property type="match status" value="1"/>
</dbReference>
<dbReference type="Pfam" id="PF01351">
    <property type="entry name" value="RNase_HII"/>
    <property type="match status" value="1"/>
</dbReference>
<evidence type="ECO:0000256" key="8">
    <source>
        <dbReference type="ARBA" id="ARBA00022490"/>
    </source>
</evidence>
<evidence type="ECO:0000313" key="19">
    <source>
        <dbReference type="Proteomes" id="UP000045545"/>
    </source>
</evidence>
<evidence type="ECO:0000256" key="13">
    <source>
        <dbReference type="ARBA" id="ARBA00023211"/>
    </source>
</evidence>
<dbReference type="NCBIfam" id="NF000595">
    <property type="entry name" value="PRK00015.1-3"/>
    <property type="match status" value="1"/>
</dbReference>
<dbReference type="GO" id="GO:0005737">
    <property type="term" value="C:cytoplasm"/>
    <property type="evidence" value="ECO:0007669"/>
    <property type="project" value="UniProtKB-SubCell"/>
</dbReference>
<dbReference type="GO" id="GO:0030145">
    <property type="term" value="F:manganese ion binding"/>
    <property type="evidence" value="ECO:0007669"/>
    <property type="project" value="UniProtKB-UniRule"/>
</dbReference>
<evidence type="ECO:0000256" key="3">
    <source>
        <dbReference type="ARBA" id="ARBA00004065"/>
    </source>
</evidence>
<protein>
    <recommendedName>
        <fullName evidence="7 14">Ribonuclease HII</fullName>
        <shortName evidence="14">RNase HII</shortName>
        <ecNumber evidence="6 14">3.1.26.4</ecNumber>
    </recommendedName>
</protein>
<dbReference type="Proteomes" id="UP000045545">
    <property type="component" value="Unassembled WGS sequence"/>
</dbReference>
<dbReference type="Gene3D" id="3.30.420.10">
    <property type="entry name" value="Ribonuclease H-like superfamily/Ribonuclease H"/>
    <property type="match status" value="1"/>
</dbReference>
<evidence type="ECO:0000256" key="9">
    <source>
        <dbReference type="ARBA" id="ARBA00022722"/>
    </source>
</evidence>
<dbReference type="InterPro" id="IPR036397">
    <property type="entry name" value="RNaseH_sf"/>
</dbReference>
<keyword evidence="19" id="KW-1185">Reference proteome</keyword>
<keyword evidence="9 14" id="KW-0540">Nuclease</keyword>
<comment type="cofactor">
    <cofactor evidence="2">
        <name>Mg(2+)</name>
        <dbReference type="ChEBI" id="CHEBI:18420"/>
    </cofactor>
</comment>
<dbReference type="InterPro" id="IPR001352">
    <property type="entry name" value="RNase_HII/HIII"/>
</dbReference>
<organism evidence="18 19">
    <name type="scientific">Syntrophomonas zehnderi OL-4</name>
    <dbReference type="NCBI Taxonomy" id="690567"/>
    <lineage>
        <taxon>Bacteria</taxon>
        <taxon>Bacillati</taxon>
        <taxon>Bacillota</taxon>
        <taxon>Clostridia</taxon>
        <taxon>Eubacteriales</taxon>
        <taxon>Syntrophomonadaceae</taxon>
        <taxon>Syntrophomonas</taxon>
    </lineage>
</organism>
<sequence length="230" mass="25770">MLGRSRLSEKEELKRLESLKRFENQLYQEGYTYIAGIDEVGRGPLAGPVVAAAVILPPEFCLPGVNDSKVLSEKKRQSLASQIKRFALSWAIGIVSPVVIDRDNILNATCEAMRLAGKALLPKPDFLLIDAVKIPDIDINQLAIIKGDTLSMSIACASIIAKTERDQIMKAYDLLYPNYGFARHKGYATREHLLALEAYGPCPIHRHSFEPIKSMRESSYEFKQQQCLFE</sequence>
<reference evidence="18 19" key="1">
    <citation type="submission" date="2015-03" db="EMBL/GenBank/DDBJ databases">
        <authorList>
            <person name="Murphy D."/>
        </authorList>
    </citation>
    <scope>NUCLEOTIDE SEQUENCE [LARGE SCALE GENOMIC DNA]</scope>
    <source>
        <strain evidence="18 19">OL-4</strain>
    </source>
</reference>
<dbReference type="GO" id="GO:0003723">
    <property type="term" value="F:RNA binding"/>
    <property type="evidence" value="ECO:0007669"/>
    <property type="project" value="UniProtKB-UniRule"/>
</dbReference>
<evidence type="ECO:0000256" key="15">
    <source>
        <dbReference type="PROSITE-ProRule" id="PRU01319"/>
    </source>
</evidence>